<feature type="transmembrane region" description="Helical" evidence="7">
    <location>
        <begin position="6"/>
        <end position="25"/>
    </location>
</feature>
<evidence type="ECO:0008006" key="10">
    <source>
        <dbReference type="Google" id="ProtNLM"/>
    </source>
</evidence>
<dbReference type="Proteomes" id="UP000789803">
    <property type="component" value="Unassembled WGS sequence"/>
</dbReference>
<name>A0ABM8Q2N5_9BACT</name>
<feature type="transmembrane region" description="Helical" evidence="7">
    <location>
        <begin position="73"/>
        <end position="93"/>
    </location>
</feature>
<proteinExistence type="inferred from homology"/>
<evidence type="ECO:0000256" key="6">
    <source>
        <dbReference type="ARBA" id="ARBA00023136"/>
    </source>
</evidence>
<keyword evidence="3" id="KW-1003">Cell membrane</keyword>
<comment type="caution">
    <text evidence="8">The sequence shown here is derived from an EMBL/GenBank/DDBJ whole genome shotgun (WGS) entry which is preliminary data.</text>
</comment>
<dbReference type="Pfam" id="PF07681">
    <property type="entry name" value="DoxX"/>
    <property type="match status" value="1"/>
</dbReference>
<organism evidence="8 9">
    <name type="scientific">Campylobacter majalis</name>
    <dbReference type="NCBI Taxonomy" id="2790656"/>
    <lineage>
        <taxon>Bacteria</taxon>
        <taxon>Pseudomonadati</taxon>
        <taxon>Campylobacterota</taxon>
        <taxon>Epsilonproteobacteria</taxon>
        <taxon>Campylobacterales</taxon>
        <taxon>Campylobacteraceae</taxon>
        <taxon>Campylobacter</taxon>
    </lineage>
</organism>
<dbReference type="InterPro" id="IPR032808">
    <property type="entry name" value="DoxX"/>
</dbReference>
<keyword evidence="9" id="KW-1185">Reference proteome</keyword>
<evidence type="ECO:0000256" key="7">
    <source>
        <dbReference type="SAM" id="Phobius"/>
    </source>
</evidence>
<keyword evidence="5 7" id="KW-1133">Transmembrane helix</keyword>
<keyword evidence="4 7" id="KW-0812">Transmembrane</keyword>
<feature type="transmembrane region" description="Helical" evidence="7">
    <location>
        <begin position="46"/>
        <end position="67"/>
    </location>
</feature>
<dbReference type="PANTHER" id="PTHR33452">
    <property type="entry name" value="OXIDOREDUCTASE CATD-RELATED"/>
    <property type="match status" value="1"/>
</dbReference>
<reference evidence="8 9" key="1">
    <citation type="submission" date="2020-11" db="EMBL/GenBank/DDBJ databases">
        <authorList>
            <person name="Peeters C."/>
        </authorList>
    </citation>
    <scope>NUCLEOTIDE SEQUENCE [LARGE SCALE GENOMIC DNA]</scope>
    <source>
        <strain evidence="8 9">LMG 7974</strain>
    </source>
</reference>
<dbReference type="PANTHER" id="PTHR33452:SF1">
    <property type="entry name" value="INNER MEMBRANE PROTEIN YPHA-RELATED"/>
    <property type="match status" value="1"/>
</dbReference>
<evidence type="ECO:0000256" key="1">
    <source>
        <dbReference type="ARBA" id="ARBA00004651"/>
    </source>
</evidence>
<evidence type="ECO:0000313" key="8">
    <source>
        <dbReference type="EMBL" id="CAD7287033.1"/>
    </source>
</evidence>
<evidence type="ECO:0000256" key="5">
    <source>
        <dbReference type="ARBA" id="ARBA00022989"/>
    </source>
</evidence>
<evidence type="ECO:0000256" key="3">
    <source>
        <dbReference type="ARBA" id="ARBA00022475"/>
    </source>
</evidence>
<evidence type="ECO:0000256" key="4">
    <source>
        <dbReference type="ARBA" id="ARBA00022692"/>
    </source>
</evidence>
<evidence type="ECO:0000256" key="2">
    <source>
        <dbReference type="ARBA" id="ARBA00006679"/>
    </source>
</evidence>
<sequence length="128" mass="14014">MKNFDLSLLLIRLGLGIMLLMHGIAKIINGVGGVKGMLASKGLPEFIAYFAYLGEVIAPIMLIIGLYTRMACVFVLGTCFTIVFVAYYPSLFALTNHGGFRAEIVYLYIFMALAIIFSGSGKYAARRD</sequence>
<evidence type="ECO:0000313" key="9">
    <source>
        <dbReference type="Proteomes" id="UP000789803"/>
    </source>
</evidence>
<gene>
    <name evidence="8" type="ORF">LMG7974_00208</name>
</gene>
<feature type="transmembrane region" description="Helical" evidence="7">
    <location>
        <begin position="105"/>
        <end position="125"/>
    </location>
</feature>
<dbReference type="RefSeq" id="WP_229932034.1">
    <property type="nucleotide sequence ID" value="NZ_CAJHOF010000001.1"/>
</dbReference>
<dbReference type="EMBL" id="CAJHOF010000001">
    <property type="protein sequence ID" value="CAD7287033.1"/>
    <property type="molecule type" value="Genomic_DNA"/>
</dbReference>
<accession>A0ABM8Q2N5</accession>
<comment type="subcellular location">
    <subcellularLocation>
        <location evidence="1">Cell membrane</location>
        <topology evidence="1">Multi-pass membrane protein</topology>
    </subcellularLocation>
</comment>
<comment type="similarity">
    <text evidence="2">Belongs to the DoxX family.</text>
</comment>
<dbReference type="InterPro" id="IPR051907">
    <property type="entry name" value="DoxX-like_oxidoreductase"/>
</dbReference>
<keyword evidence="6 7" id="KW-0472">Membrane</keyword>
<protein>
    <recommendedName>
        <fullName evidence="10">DoxX family protein</fullName>
    </recommendedName>
</protein>